<proteinExistence type="predicted"/>
<sequence>MVYLYDDVLRFVVHQESLHLLLVYSKGMCIVPKACVRTATVTRGNVRMAEDVLSLVIHIGGDGGLIAGRNLDFAFLHTFRLVTSLYVLWDVNKNTDGTATFMGQFSAVWFVRRPLESLTRQYPRPQYIFLAVKWLSWWQRNSEIVRRLHRSTRSPPAFISGFFLYCNHCLLPRIIG</sequence>
<evidence type="ECO:0000313" key="1">
    <source>
        <dbReference type="EMBL" id="KAL5105475.1"/>
    </source>
</evidence>
<evidence type="ECO:0000313" key="2">
    <source>
        <dbReference type="Proteomes" id="UP001651158"/>
    </source>
</evidence>
<comment type="caution">
    <text evidence="1">The sequence shown here is derived from an EMBL/GenBank/DDBJ whole genome shotgun (WGS) entry which is preliminary data.</text>
</comment>
<reference evidence="1 2" key="1">
    <citation type="journal article" date="2022" name="Front. Cell. Infect. Microbiol.">
        <title>The Genomes of Two Strains of Taenia crassiceps the Animal Model for the Study of Human Cysticercosis.</title>
        <authorList>
            <person name="Bobes R.J."/>
            <person name="Estrada K."/>
            <person name="Rios-Valencia D.G."/>
            <person name="Calderon-Gallegos A."/>
            <person name="de la Torre P."/>
            <person name="Carrero J.C."/>
            <person name="Sanchez-Flores A."/>
            <person name="Laclette J.P."/>
        </authorList>
    </citation>
    <scope>NUCLEOTIDE SEQUENCE [LARGE SCALE GENOMIC DNA]</scope>
    <source>
        <strain evidence="1">WFUcys</strain>
    </source>
</reference>
<name>A0ABR4Q7T0_9CEST</name>
<protein>
    <submittedName>
        <fullName evidence="1">Uncharacterized protein</fullName>
    </submittedName>
</protein>
<gene>
    <name evidence="1" type="ORF">TcWFU_005445</name>
</gene>
<organism evidence="1 2">
    <name type="scientific">Taenia crassiceps</name>
    <dbReference type="NCBI Taxonomy" id="6207"/>
    <lineage>
        <taxon>Eukaryota</taxon>
        <taxon>Metazoa</taxon>
        <taxon>Spiralia</taxon>
        <taxon>Lophotrochozoa</taxon>
        <taxon>Platyhelminthes</taxon>
        <taxon>Cestoda</taxon>
        <taxon>Eucestoda</taxon>
        <taxon>Cyclophyllidea</taxon>
        <taxon>Taeniidae</taxon>
        <taxon>Taenia</taxon>
    </lineage>
</organism>
<dbReference type="Proteomes" id="UP001651158">
    <property type="component" value="Unassembled WGS sequence"/>
</dbReference>
<dbReference type="EMBL" id="JAKROA010000008">
    <property type="protein sequence ID" value="KAL5105475.1"/>
    <property type="molecule type" value="Genomic_DNA"/>
</dbReference>
<keyword evidence="2" id="KW-1185">Reference proteome</keyword>
<accession>A0ABR4Q7T0</accession>